<evidence type="ECO:0000313" key="16">
    <source>
        <dbReference type="EMBL" id="ARW65413.1"/>
    </source>
</evidence>
<evidence type="ECO:0000259" key="15">
    <source>
        <dbReference type="PROSITE" id="PS51007"/>
    </source>
</evidence>
<feature type="domain" description="Cytochrome c" evidence="15">
    <location>
        <begin position="29"/>
        <end position="109"/>
    </location>
</feature>
<reference evidence="16" key="1">
    <citation type="journal article" date="2017" name="J. Phycol.">
        <title>Analysis of chloroplast genomes and a supermatrix inform reclassification of the Rhodomelaceae (Rhodophyta).</title>
        <authorList>
            <person name="Diaz-Tapia P."/>
            <person name="Maggs C.A."/>
            <person name="West J.A."/>
            <person name="Verbruggen H."/>
        </authorList>
    </citation>
    <scope>NUCLEOTIDE SEQUENCE</scope>
    <source>
        <strain evidence="16">PD890</strain>
    </source>
</reference>
<keyword evidence="14" id="KW-0732">Signal</keyword>
<keyword evidence="8 13" id="KW-0408">Iron</keyword>
<evidence type="ECO:0000256" key="5">
    <source>
        <dbReference type="ARBA" id="ARBA00022617"/>
    </source>
</evidence>
<evidence type="ECO:0000256" key="7">
    <source>
        <dbReference type="ARBA" id="ARBA00022982"/>
    </source>
</evidence>
<keyword evidence="5 13" id="KW-0349">Heme</keyword>
<evidence type="ECO:0000256" key="11">
    <source>
        <dbReference type="ARBA" id="ARBA00031247"/>
    </source>
</evidence>
<evidence type="ECO:0000256" key="14">
    <source>
        <dbReference type="SAM" id="SignalP"/>
    </source>
</evidence>
<protein>
    <recommendedName>
        <fullName evidence="12">Cytochrome c-553</fullName>
    </recommendedName>
    <alternativeName>
        <fullName evidence="11">Cytochrome c553</fullName>
    </alternativeName>
    <alternativeName>
        <fullName evidence="10">Soluble cytochrome f</fullName>
    </alternativeName>
</protein>
<geneLocation type="chloroplast" evidence="16"/>
<feature type="chain" id="PRO_5013391767" description="Cytochrome c-553" evidence="14">
    <location>
        <begin position="25"/>
        <end position="114"/>
    </location>
</feature>
<accession>A0A1Z1MHC5</accession>
<organism evidence="16">
    <name type="scientific">Melanothamnus harveyi</name>
    <name type="common">Filamentous red alga</name>
    <name type="synonym">Neosiphonia harveyi</name>
    <dbReference type="NCBI Taxonomy" id="397005"/>
    <lineage>
        <taxon>Eukaryota</taxon>
        <taxon>Rhodophyta</taxon>
        <taxon>Florideophyceae</taxon>
        <taxon>Rhodymeniophycidae</taxon>
        <taxon>Ceramiales</taxon>
        <taxon>Rhodomelaceae</taxon>
        <taxon>Polysiphonioideae</taxon>
        <taxon>Melanothamnus</taxon>
    </lineage>
</organism>
<evidence type="ECO:0000256" key="9">
    <source>
        <dbReference type="ARBA" id="ARBA00023078"/>
    </source>
</evidence>
<sequence length="114" mass="12562">MKFFFSLFLSFFIALSVFTNSVISEELSVDLDAGEQLFSQRCVSCHAGGQNLVNPKKTLSLEDLKTNGRDNLAGVIKQVTNGGNGMPVFSELLSEEEISNVANYVFNQAMNDSW</sequence>
<comment type="function">
    <text evidence="1">Functions as an electron carrier between membrane-bound cytochrome b6-f and photosystem I in oxygenic photosynthesis.</text>
</comment>
<gene>
    <name evidence="16" type="primary">petJ</name>
</gene>
<keyword evidence="6 13" id="KW-0479">Metal-binding</keyword>
<name>A0A1Z1MHC5_MELHR</name>
<keyword evidence="7" id="KW-0249">Electron transport</keyword>
<dbReference type="GO" id="GO:0020037">
    <property type="term" value="F:heme binding"/>
    <property type="evidence" value="ECO:0007669"/>
    <property type="project" value="InterPro"/>
</dbReference>
<evidence type="ECO:0000256" key="13">
    <source>
        <dbReference type="PROSITE-ProRule" id="PRU00433"/>
    </source>
</evidence>
<evidence type="ECO:0000256" key="3">
    <source>
        <dbReference type="ARBA" id="ARBA00009650"/>
    </source>
</evidence>
<evidence type="ECO:0000256" key="8">
    <source>
        <dbReference type="ARBA" id="ARBA00023004"/>
    </source>
</evidence>
<dbReference type="GeneID" id="33358338"/>
<feature type="signal peptide" evidence="14">
    <location>
        <begin position="1"/>
        <end position="24"/>
    </location>
</feature>
<evidence type="ECO:0000256" key="2">
    <source>
        <dbReference type="ARBA" id="ARBA00004456"/>
    </source>
</evidence>
<dbReference type="InterPro" id="IPR009056">
    <property type="entry name" value="Cyt_c-like_dom"/>
</dbReference>
<dbReference type="AlphaFoldDB" id="A0A1Z1MHC5"/>
<dbReference type="GO" id="GO:0009543">
    <property type="term" value="C:chloroplast thylakoid lumen"/>
    <property type="evidence" value="ECO:0007669"/>
    <property type="project" value="UniProtKB-SubCell"/>
</dbReference>
<evidence type="ECO:0000256" key="10">
    <source>
        <dbReference type="ARBA" id="ARBA00030448"/>
    </source>
</evidence>
<dbReference type="Gene3D" id="1.10.760.10">
    <property type="entry name" value="Cytochrome c-like domain"/>
    <property type="match status" value="1"/>
</dbReference>
<dbReference type="InterPro" id="IPR036909">
    <property type="entry name" value="Cyt_c-like_dom_sf"/>
</dbReference>
<dbReference type="SUPFAM" id="SSF46626">
    <property type="entry name" value="Cytochrome c"/>
    <property type="match status" value="1"/>
</dbReference>
<dbReference type="Pfam" id="PF13442">
    <property type="entry name" value="Cytochrome_CBB3"/>
    <property type="match status" value="1"/>
</dbReference>
<comment type="similarity">
    <text evidence="3">Belongs to the cytochrome c family. PetJ subfamily.</text>
</comment>
<evidence type="ECO:0000256" key="1">
    <source>
        <dbReference type="ARBA" id="ARBA00002347"/>
    </source>
</evidence>
<dbReference type="GO" id="GO:0009055">
    <property type="term" value="F:electron transfer activity"/>
    <property type="evidence" value="ECO:0007669"/>
    <property type="project" value="InterPro"/>
</dbReference>
<dbReference type="EMBL" id="MF101437">
    <property type="protein sequence ID" value="ARW65413.1"/>
    <property type="molecule type" value="Genomic_DNA"/>
</dbReference>
<dbReference type="PROSITE" id="PS51007">
    <property type="entry name" value="CYTC"/>
    <property type="match status" value="1"/>
</dbReference>
<keyword evidence="16" id="KW-0150">Chloroplast</keyword>
<dbReference type="PANTHER" id="PTHR34688:SF2">
    <property type="entry name" value="CYTOCHROME C6, CHLOROPLASTIC"/>
    <property type="match status" value="1"/>
</dbReference>
<evidence type="ECO:0000256" key="4">
    <source>
        <dbReference type="ARBA" id="ARBA00022448"/>
    </source>
</evidence>
<evidence type="ECO:0000256" key="6">
    <source>
        <dbReference type="ARBA" id="ARBA00022723"/>
    </source>
</evidence>
<proteinExistence type="inferred from homology"/>
<dbReference type="InterPro" id="IPR023655">
    <property type="entry name" value="Cyt_C6"/>
</dbReference>
<evidence type="ECO:0000256" key="12">
    <source>
        <dbReference type="ARBA" id="ARBA00033211"/>
    </source>
</evidence>
<dbReference type="PRINTS" id="PR00605">
    <property type="entry name" value="CYTCHROMECIC"/>
</dbReference>
<keyword evidence="9" id="KW-0793">Thylakoid</keyword>
<keyword evidence="16" id="KW-0934">Plastid</keyword>
<dbReference type="PANTHER" id="PTHR34688">
    <property type="entry name" value="CYTOCHROME C6, CHLOROPLASTIC"/>
    <property type="match status" value="1"/>
</dbReference>
<dbReference type="RefSeq" id="YP_009396109.1">
    <property type="nucleotide sequence ID" value="NC_035281.1"/>
</dbReference>
<dbReference type="GO" id="GO:0005506">
    <property type="term" value="F:iron ion binding"/>
    <property type="evidence" value="ECO:0007669"/>
    <property type="project" value="InterPro"/>
</dbReference>
<keyword evidence="4" id="KW-0813">Transport</keyword>
<dbReference type="InterPro" id="IPR008168">
    <property type="entry name" value="Cyt_C_IC"/>
</dbReference>
<comment type="subcellular location">
    <subcellularLocation>
        <location evidence="2">Plastid</location>
        <location evidence="2">Chloroplast thylakoid lumen</location>
    </subcellularLocation>
</comment>